<evidence type="ECO:0000313" key="1">
    <source>
        <dbReference type="EMBL" id="KAI5649737.1"/>
    </source>
</evidence>
<sequence>MNRKRSWLSFSLGAALLPPIFPIAARPISGFSVRILLLELSFQLLIKGLMERHILEKFKELEELLVLDEIIKGTQRHVYTTSYRSLKRNDPINQDTQRGSYYILGNEKLFVLNSLTQEFLYNLIETFKAFSILLLTYLCIGFHSTHSWELTIGSVYKDFGFVQNDQIISGLVSTYPVILDTVFKYWIFRYLNHVSPLLVITRSIHVLLMIYIITRIAFSNAYPIFAQQGYENPREVTRHIVCANCHSANKPVDIEVPLAILATTILEAITYRPNKKNILVIGLVPYQKYREITFHILSPDPATKKYVHLLKYPTYAGGSRRKGSDLSRREQECQVVDIFLPGLELLVSEGKSMKFYQPLMRMQEIVLQDPLHIQGLLFFVAFFILAQIFLVLKKKLFEKFQIN</sequence>
<keyword evidence="2" id="KW-1185">Reference proteome</keyword>
<gene>
    <name evidence="1" type="ORF">M9H77_35742</name>
</gene>
<proteinExistence type="predicted"/>
<name>A0ACB9ZS13_CATRO</name>
<dbReference type="EMBL" id="CM044708">
    <property type="protein sequence ID" value="KAI5649737.1"/>
    <property type="molecule type" value="Genomic_DNA"/>
</dbReference>
<reference evidence="2" key="1">
    <citation type="journal article" date="2023" name="Nat. Plants">
        <title>Single-cell RNA sequencing provides a high-resolution roadmap for understanding the multicellular compartmentation of specialized metabolism.</title>
        <authorList>
            <person name="Sun S."/>
            <person name="Shen X."/>
            <person name="Li Y."/>
            <person name="Li Y."/>
            <person name="Wang S."/>
            <person name="Li R."/>
            <person name="Zhang H."/>
            <person name="Shen G."/>
            <person name="Guo B."/>
            <person name="Wei J."/>
            <person name="Xu J."/>
            <person name="St-Pierre B."/>
            <person name="Chen S."/>
            <person name="Sun C."/>
        </authorList>
    </citation>
    <scope>NUCLEOTIDE SEQUENCE [LARGE SCALE GENOMIC DNA]</scope>
</reference>
<evidence type="ECO:0000313" key="2">
    <source>
        <dbReference type="Proteomes" id="UP001060085"/>
    </source>
</evidence>
<comment type="caution">
    <text evidence="1">The sequence shown here is derived from an EMBL/GenBank/DDBJ whole genome shotgun (WGS) entry which is preliminary data.</text>
</comment>
<dbReference type="Proteomes" id="UP001060085">
    <property type="component" value="Linkage Group LG08"/>
</dbReference>
<accession>A0ACB9ZS13</accession>
<organism evidence="1 2">
    <name type="scientific">Catharanthus roseus</name>
    <name type="common">Madagascar periwinkle</name>
    <name type="synonym">Vinca rosea</name>
    <dbReference type="NCBI Taxonomy" id="4058"/>
    <lineage>
        <taxon>Eukaryota</taxon>
        <taxon>Viridiplantae</taxon>
        <taxon>Streptophyta</taxon>
        <taxon>Embryophyta</taxon>
        <taxon>Tracheophyta</taxon>
        <taxon>Spermatophyta</taxon>
        <taxon>Magnoliopsida</taxon>
        <taxon>eudicotyledons</taxon>
        <taxon>Gunneridae</taxon>
        <taxon>Pentapetalae</taxon>
        <taxon>asterids</taxon>
        <taxon>lamiids</taxon>
        <taxon>Gentianales</taxon>
        <taxon>Apocynaceae</taxon>
        <taxon>Rauvolfioideae</taxon>
        <taxon>Vinceae</taxon>
        <taxon>Catharanthinae</taxon>
        <taxon>Catharanthus</taxon>
    </lineage>
</organism>
<protein>
    <submittedName>
        <fullName evidence="1">Uncharacterized protein</fullName>
    </submittedName>
</protein>